<proteinExistence type="predicted"/>
<feature type="non-terminal residue" evidence="3">
    <location>
        <position position="204"/>
    </location>
</feature>
<gene>
    <name evidence="3" type="ORF">F9B16_22495</name>
</gene>
<keyword evidence="1" id="KW-0472">Membrane</keyword>
<reference evidence="3 4" key="1">
    <citation type="submission" date="2019-09" db="EMBL/GenBank/DDBJ databases">
        <title>Actinomadura physcomitrii sp. nov., a novel actinomycete isolated from moss [Physcomitrium sphaericum (Ludw) Fuernr].</title>
        <authorList>
            <person name="Liu C."/>
            <person name="Zhuang X."/>
        </authorList>
    </citation>
    <scope>NUCLEOTIDE SEQUENCE [LARGE SCALE GENOMIC DNA]</scope>
    <source>
        <strain evidence="3 4">CYP1-1B</strain>
    </source>
</reference>
<dbReference type="Proteomes" id="UP000483004">
    <property type="component" value="Unassembled WGS sequence"/>
</dbReference>
<accession>A0A6L3VQA8</accession>
<evidence type="ECO:0000259" key="2">
    <source>
        <dbReference type="Pfam" id="PF13796"/>
    </source>
</evidence>
<protein>
    <recommendedName>
        <fullName evidence="2">Putative sensor domain-containing protein</fullName>
    </recommendedName>
</protein>
<evidence type="ECO:0000313" key="4">
    <source>
        <dbReference type="Proteomes" id="UP000483004"/>
    </source>
</evidence>
<feature type="transmembrane region" description="Helical" evidence="1">
    <location>
        <begin position="61"/>
        <end position="81"/>
    </location>
</feature>
<evidence type="ECO:0000256" key="1">
    <source>
        <dbReference type="SAM" id="Phobius"/>
    </source>
</evidence>
<feature type="domain" description="Putative sensor" evidence="2">
    <location>
        <begin position="33"/>
        <end position="202"/>
    </location>
</feature>
<comment type="caution">
    <text evidence="3">The sequence shown here is derived from an EMBL/GenBank/DDBJ whole genome shotgun (WGS) entry which is preliminary data.</text>
</comment>
<dbReference type="EMBL" id="WBMR01000066">
    <property type="protein sequence ID" value="KAB2378943.1"/>
    <property type="molecule type" value="Genomic_DNA"/>
</dbReference>
<keyword evidence="1" id="KW-0812">Transmembrane</keyword>
<feature type="transmembrane region" description="Helical" evidence="1">
    <location>
        <begin position="116"/>
        <end position="144"/>
    </location>
</feature>
<feature type="transmembrane region" description="Helical" evidence="1">
    <location>
        <begin position="164"/>
        <end position="191"/>
    </location>
</feature>
<feature type="transmembrane region" description="Helical" evidence="1">
    <location>
        <begin position="33"/>
        <end position="55"/>
    </location>
</feature>
<evidence type="ECO:0000313" key="3">
    <source>
        <dbReference type="EMBL" id="KAB2378943.1"/>
    </source>
</evidence>
<sequence>MILMPRRFPPRGRLRAWCGSPFRAAPWLATAQLAAGGAVALAGLAAVAFPIAVGIELARSVVAPVLVLVVILAVVRVCTVLQRSRITVFTGVDPAGDRPGPSWRRWPITAAAWRQVAYHFVAGPVAVAMAALAGAAWSGGLLLATAPLHAWTLPTDGPLGWDPGAPLAVAAMTVAGLLLLLLGPALATALARADLAVARAFLGP</sequence>
<dbReference type="AlphaFoldDB" id="A0A6L3VQA8"/>
<dbReference type="InterPro" id="IPR025828">
    <property type="entry name" value="Put_sensor_dom"/>
</dbReference>
<keyword evidence="4" id="KW-1185">Reference proteome</keyword>
<keyword evidence="1" id="KW-1133">Transmembrane helix</keyword>
<dbReference type="Pfam" id="PF13796">
    <property type="entry name" value="Sensor"/>
    <property type="match status" value="1"/>
</dbReference>
<name>A0A6L3VQA8_9ACTN</name>
<organism evidence="3 4">
    <name type="scientific">Actinomadura montaniterrae</name>
    <dbReference type="NCBI Taxonomy" id="1803903"/>
    <lineage>
        <taxon>Bacteria</taxon>
        <taxon>Bacillati</taxon>
        <taxon>Actinomycetota</taxon>
        <taxon>Actinomycetes</taxon>
        <taxon>Streptosporangiales</taxon>
        <taxon>Thermomonosporaceae</taxon>
        <taxon>Actinomadura</taxon>
    </lineage>
</organism>